<gene>
    <name evidence="1" type="ORF">RM519_03520</name>
</gene>
<dbReference type="EMBL" id="JAVRHV010000001">
    <property type="protein sequence ID" value="MDT0552308.1"/>
    <property type="molecule type" value="Genomic_DNA"/>
</dbReference>
<sequence length="133" mass="15832">MKIIMFCFIAILTTASFSQKDKTISTIDFVQIVDNNYDELIYYYENNWKVLREMAVKKGYIQTYQVMESPTADSTGFDIILVTTYENDQQYEKRETHFQELIKEKGALKLLNDKKPGDFRKVIYNKENVKQWK</sequence>
<dbReference type="RefSeq" id="WP_311592161.1">
    <property type="nucleotide sequence ID" value="NZ_JAVRHV010000001.1"/>
</dbReference>
<accession>A0ABU2Y273</accession>
<name>A0ABU2Y273_9FLAO</name>
<protein>
    <recommendedName>
        <fullName evidence="3">NIPSNAP domain-containing protein</fullName>
    </recommendedName>
</protein>
<reference evidence="1 2" key="1">
    <citation type="submission" date="2023-09" db="EMBL/GenBank/DDBJ databases">
        <authorList>
            <person name="Rey-Velasco X."/>
        </authorList>
    </citation>
    <scope>NUCLEOTIDE SEQUENCE [LARGE SCALE GENOMIC DNA]</scope>
    <source>
        <strain evidence="1 2">P050</strain>
    </source>
</reference>
<keyword evidence="2" id="KW-1185">Reference proteome</keyword>
<comment type="caution">
    <text evidence="1">The sequence shown here is derived from an EMBL/GenBank/DDBJ whole genome shotgun (WGS) entry which is preliminary data.</text>
</comment>
<evidence type="ECO:0000313" key="1">
    <source>
        <dbReference type="EMBL" id="MDT0552308.1"/>
    </source>
</evidence>
<evidence type="ECO:0000313" key="2">
    <source>
        <dbReference type="Proteomes" id="UP001252186"/>
    </source>
</evidence>
<proteinExistence type="predicted"/>
<evidence type="ECO:0008006" key="3">
    <source>
        <dbReference type="Google" id="ProtNLM"/>
    </source>
</evidence>
<organism evidence="1 2">
    <name type="scientific">Urechidicola vernalis</name>
    <dbReference type="NCBI Taxonomy" id="3075600"/>
    <lineage>
        <taxon>Bacteria</taxon>
        <taxon>Pseudomonadati</taxon>
        <taxon>Bacteroidota</taxon>
        <taxon>Flavobacteriia</taxon>
        <taxon>Flavobacteriales</taxon>
        <taxon>Flavobacteriaceae</taxon>
        <taxon>Urechidicola</taxon>
    </lineage>
</organism>
<dbReference type="Proteomes" id="UP001252186">
    <property type="component" value="Unassembled WGS sequence"/>
</dbReference>